<dbReference type="Proteomes" id="UP001320420">
    <property type="component" value="Unassembled WGS sequence"/>
</dbReference>
<comment type="caution">
    <text evidence="2">The sequence shown here is derived from an EMBL/GenBank/DDBJ whole genome shotgun (WGS) entry which is preliminary data.</text>
</comment>
<accession>A0AAN9YUI5</accession>
<feature type="compositionally biased region" description="Low complexity" evidence="1">
    <location>
        <begin position="154"/>
        <end position="163"/>
    </location>
</feature>
<evidence type="ECO:0000313" key="3">
    <source>
        <dbReference type="Proteomes" id="UP001320420"/>
    </source>
</evidence>
<organism evidence="2 3">
    <name type="scientific">Diatrype stigma</name>
    <dbReference type="NCBI Taxonomy" id="117547"/>
    <lineage>
        <taxon>Eukaryota</taxon>
        <taxon>Fungi</taxon>
        <taxon>Dikarya</taxon>
        <taxon>Ascomycota</taxon>
        <taxon>Pezizomycotina</taxon>
        <taxon>Sordariomycetes</taxon>
        <taxon>Xylariomycetidae</taxon>
        <taxon>Xylariales</taxon>
        <taxon>Diatrypaceae</taxon>
        <taxon>Diatrype</taxon>
    </lineage>
</organism>
<dbReference type="AlphaFoldDB" id="A0AAN9YUI5"/>
<evidence type="ECO:0000256" key="1">
    <source>
        <dbReference type="SAM" id="MobiDB-lite"/>
    </source>
</evidence>
<feature type="compositionally biased region" description="Polar residues" evidence="1">
    <location>
        <begin position="190"/>
        <end position="204"/>
    </location>
</feature>
<feature type="compositionally biased region" description="Basic and acidic residues" evidence="1">
    <location>
        <begin position="177"/>
        <end position="189"/>
    </location>
</feature>
<feature type="region of interest" description="Disordered" evidence="1">
    <location>
        <begin position="154"/>
        <end position="204"/>
    </location>
</feature>
<keyword evidence="3" id="KW-1185">Reference proteome</keyword>
<protein>
    <submittedName>
        <fullName evidence="2">Uncharacterized protein</fullName>
    </submittedName>
</protein>
<sequence length="204" mass="21808">MRAGGRKRVYAFMARRSARTGSERLAMKTFSLVSAAFPRTMAKRMANLPYWRPKPSSTTTAAPTTARARAAGRKKLGTHDSSHTAEAAREFLDLESVCWAELPSVSTTTQELCARCMCTTPLPQLAALNPSFTGIAPKPSRPQKGLDVIGGSSIARKSSAAAAERTRVAVEEVGQDDEARGGGTDKTDSADATSWSNSLSKSKR</sequence>
<name>A0AAN9YUI5_9PEZI</name>
<reference evidence="2 3" key="1">
    <citation type="submission" date="2024-02" db="EMBL/GenBank/DDBJ databases">
        <title>De novo assembly and annotation of 12 fungi associated with fruit tree decline syndrome in Ontario, Canada.</title>
        <authorList>
            <person name="Sulman M."/>
            <person name="Ellouze W."/>
            <person name="Ilyukhin E."/>
        </authorList>
    </citation>
    <scope>NUCLEOTIDE SEQUENCE [LARGE SCALE GENOMIC DNA]</scope>
    <source>
        <strain evidence="2 3">M11/M66-122</strain>
    </source>
</reference>
<gene>
    <name evidence="2" type="ORF">SLS62_000506</name>
</gene>
<proteinExistence type="predicted"/>
<evidence type="ECO:0000313" key="2">
    <source>
        <dbReference type="EMBL" id="KAK7757491.1"/>
    </source>
</evidence>
<dbReference type="EMBL" id="JAKJXP020000002">
    <property type="protein sequence ID" value="KAK7757491.1"/>
    <property type="molecule type" value="Genomic_DNA"/>
</dbReference>